<dbReference type="VEuPathDB" id="FungiDB:BD410DRAFT_787109"/>
<gene>
    <name evidence="1" type="ORF">BD410DRAFT_787109</name>
</gene>
<evidence type="ECO:0000313" key="2">
    <source>
        <dbReference type="Proteomes" id="UP000294933"/>
    </source>
</evidence>
<accession>A0A4Y7Q938</accession>
<protein>
    <submittedName>
        <fullName evidence="1">Uncharacterized protein</fullName>
    </submittedName>
</protein>
<proteinExistence type="predicted"/>
<name>A0A4Y7Q938_9AGAM</name>
<dbReference type="EMBL" id="ML170169">
    <property type="protein sequence ID" value="TDL23821.1"/>
    <property type="molecule type" value="Genomic_DNA"/>
</dbReference>
<keyword evidence="2" id="KW-1185">Reference proteome</keyword>
<dbReference type="Proteomes" id="UP000294933">
    <property type="component" value="Unassembled WGS sequence"/>
</dbReference>
<sequence>MPRLGKWHNNMPARRKHTIMMVKREKSKKLILSLFVTVQCLGESQRSPTIDSAWSDKSLSRYYLPAWRRRCFGHRGHPASTTLNPSQNVSDCVKTPERRAVINRP</sequence>
<dbReference type="AlphaFoldDB" id="A0A4Y7Q938"/>
<reference evidence="1 2" key="1">
    <citation type="submission" date="2018-06" db="EMBL/GenBank/DDBJ databases">
        <title>A transcriptomic atlas of mushroom development highlights an independent origin of complex multicellularity.</title>
        <authorList>
            <consortium name="DOE Joint Genome Institute"/>
            <person name="Krizsan K."/>
            <person name="Almasi E."/>
            <person name="Merenyi Z."/>
            <person name="Sahu N."/>
            <person name="Viragh M."/>
            <person name="Koszo T."/>
            <person name="Mondo S."/>
            <person name="Kiss B."/>
            <person name="Balint B."/>
            <person name="Kues U."/>
            <person name="Barry K."/>
            <person name="Hegedus J.C."/>
            <person name="Henrissat B."/>
            <person name="Johnson J."/>
            <person name="Lipzen A."/>
            <person name="Ohm R."/>
            <person name="Nagy I."/>
            <person name="Pangilinan J."/>
            <person name="Yan J."/>
            <person name="Xiong Y."/>
            <person name="Grigoriev I.V."/>
            <person name="Hibbett D.S."/>
            <person name="Nagy L.G."/>
        </authorList>
    </citation>
    <scope>NUCLEOTIDE SEQUENCE [LARGE SCALE GENOMIC DNA]</scope>
    <source>
        <strain evidence="1 2">SZMC22713</strain>
    </source>
</reference>
<evidence type="ECO:0000313" key="1">
    <source>
        <dbReference type="EMBL" id="TDL23821.1"/>
    </source>
</evidence>
<organism evidence="1 2">
    <name type="scientific">Rickenella mellea</name>
    <dbReference type="NCBI Taxonomy" id="50990"/>
    <lineage>
        <taxon>Eukaryota</taxon>
        <taxon>Fungi</taxon>
        <taxon>Dikarya</taxon>
        <taxon>Basidiomycota</taxon>
        <taxon>Agaricomycotina</taxon>
        <taxon>Agaricomycetes</taxon>
        <taxon>Hymenochaetales</taxon>
        <taxon>Rickenellaceae</taxon>
        <taxon>Rickenella</taxon>
    </lineage>
</organism>